<dbReference type="PANTHER" id="PTHR45813:SF1">
    <property type="entry name" value="ADHESION G PROTEIN-COUPLED RECEPTOR F4"/>
    <property type="match status" value="1"/>
</dbReference>
<evidence type="ECO:0000256" key="3">
    <source>
        <dbReference type="ARBA" id="ARBA00022692"/>
    </source>
</evidence>
<evidence type="ECO:0000256" key="7">
    <source>
        <dbReference type="ARBA" id="ARBA00023157"/>
    </source>
</evidence>
<dbReference type="RefSeq" id="XP_036726361.1">
    <property type="nucleotide sequence ID" value="XM_036870466.1"/>
</dbReference>
<gene>
    <name evidence="15 16 17 18 19 20" type="primary">LOC118904406</name>
</gene>
<evidence type="ECO:0000313" key="18">
    <source>
        <dbReference type="RefSeq" id="XP_036726364.1"/>
    </source>
</evidence>
<evidence type="ECO:0000256" key="6">
    <source>
        <dbReference type="ARBA" id="ARBA00023136"/>
    </source>
</evidence>
<dbReference type="PRINTS" id="PR01695">
    <property type="entry name" value="IGHEPTARCPTR"/>
</dbReference>
<dbReference type="OrthoDB" id="10040049at2759"/>
<feature type="domain" description="GAIN-B" evidence="12">
    <location>
        <begin position="244"/>
        <end position="395"/>
    </location>
</feature>
<dbReference type="GeneID" id="118904406"/>
<protein>
    <submittedName>
        <fullName evidence="15 16">Adhesion G protein-coupled receptor F4-like isoform X1</fullName>
    </submittedName>
</protein>
<dbReference type="AlphaFoldDB" id="A0A8B8YZN3"/>
<dbReference type="RefSeq" id="XP_036726363.1">
    <property type="nucleotide sequence ID" value="XM_036870468.1"/>
</dbReference>
<dbReference type="InterPro" id="IPR008078">
    <property type="entry name" value="GPCR_2_Ig-hepta-like_rcpt"/>
</dbReference>
<evidence type="ECO:0000259" key="13">
    <source>
        <dbReference type="PROSITE" id="PS50261"/>
    </source>
</evidence>
<dbReference type="PRINTS" id="PR00249">
    <property type="entry name" value="GPCRSECRETIN"/>
</dbReference>
<keyword evidence="4 11" id="KW-0732">Signal</keyword>
<evidence type="ECO:0000313" key="16">
    <source>
        <dbReference type="RefSeq" id="XP_036726362.1"/>
    </source>
</evidence>
<dbReference type="GO" id="GO:0004930">
    <property type="term" value="F:G protein-coupled receptor activity"/>
    <property type="evidence" value="ECO:0007669"/>
    <property type="project" value="InterPro"/>
</dbReference>
<evidence type="ECO:0000313" key="14">
    <source>
        <dbReference type="Proteomes" id="UP000694857"/>
    </source>
</evidence>
<evidence type="ECO:0000256" key="11">
    <source>
        <dbReference type="SAM" id="SignalP"/>
    </source>
</evidence>
<dbReference type="InterPro" id="IPR057244">
    <property type="entry name" value="GAIN_B"/>
</dbReference>
<evidence type="ECO:0000256" key="4">
    <source>
        <dbReference type="ARBA" id="ARBA00022729"/>
    </source>
</evidence>
<reference evidence="20" key="2">
    <citation type="submission" date="2025-04" db="UniProtKB">
        <authorList>
            <consortium name="RefSeq"/>
        </authorList>
    </citation>
    <scope>IDENTIFICATION</scope>
    <source>
        <tissue evidence="20">Epidermis and Blubber</tissue>
    </source>
</reference>
<feature type="transmembrane region" description="Helical" evidence="10">
    <location>
        <begin position="398"/>
        <end position="420"/>
    </location>
</feature>
<dbReference type="GO" id="GO:0005886">
    <property type="term" value="C:plasma membrane"/>
    <property type="evidence" value="ECO:0007669"/>
    <property type="project" value="UniProtKB-SubCell"/>
</dbReference>
<dbReference type="InterPro" id="IPR046338">
    <property type="entry name" value="GAIN_dom_sf"/>
</dbReference>
<keyword evidence="6 10" id="KW-0472">Membrane</keyword>
<feature type="transmembrane region" description="Helical" evidence="10">
    <location>
        <begin position="630"/>
        <end position="653"/>
    </location>
</feature>
<dbReference type="InterPro" id="IPR000832">
    <property type="entry name" value="GPCR_2_secretin-like"/>
</dbReference>
<dbReference type="InterPro" id="IPR017981">
    <property type="entry name" value="GPCR_2-like_7TM"/>
</dbReference>
<dbReference type="Pfam" id="PF01825">
    <property type="entry name" value="GPS"/>
    <property type="match status" value="1"/>
</dbReference>
<dbReference type="FunFam" id="1.20.1070.10:FF:000058">
    <property type="entry name" value="Adhesion G protein-coupled receptor F5"/>
    <property type="match status" value="1"/>
</dbReference>
<dbReference type="InterPro" id="IPR051587">
    <property type="entry name" value="Adhesion_GPCR"/>
</dbReference>
<evidence type="ECO:0000256" key="9">
    <source>
        <dbReference type="SAM" id="MobiDB-lite"/>
    </source>
</evidence>
<name>A0A8B8YZN3_BALMU</name>
<organism evidence="14 20">
    <name type="scientific">Balaenoptera musculus</name>
    <name type="common">Blue whale</name>
    <dbReference type="NCBI Taxonomy" id="9771"/>
    <lineage>
        <taxon>Eukaryota</taxon>
        <taxon>Metazoa</taxon>
        <taxon>Chordata</taxon>
        <taxon>Craniata</taxon>
        <taxon>Vertebrata</taxon>
        <taxon>Euteleostomi</taxon>
        <taxon>Mammalia</taxon>
        <taxon>Eutheria</taxon>
        <taxon>Laurasiatheria</taxon>
        <taxon>Artiodactyla</taxon>
        <taxon>Whippomorpha</taxon>
        <taxon>Cetacea</taxon>
        <taxon>Mysticeti</taxon>
        <taxon>Balaenopteridae</taxon>
        <taxon>Balaenoptera</taxon>
    </lineage>
</organism>
<evidence type="ECO:0000256" key="5">
    <source>
        <dbReference type="ARBA" id="ARBA00022989"/>
    </source>
</evidence>
<feature type="region of interest" description="Disordered" evidence="9">
    <location>
        <begin position="666"/>
        <end position="703"/>
    </location>
</feature>
<dbReference type="PROSITE" id="PS50221">
    <property type="entry name" value="GAIN_B"/>
    <property type="match status" value="1"/>
</dbReference>
<evidence type="ECO:0000313" key="17">
    <source>
        <dbReference type="RefSeq" id="XP_036726363.1"/>
    </source>
</evidence>
<evidence type="ECO:0000256" key="1">
    <source>
        <dbReference type="ARBA" id="ARBA00004141"/>
    </source>
</evidence>
<dbReference type="RefSeq" id="XP_036726366.1">
    <property type="nucleotide sequence ID" value="XM_036870471.1"/>
</dbReference>
<evidence type="ECO:0000313" key="19">
    <source>
        <dbReference type="RefSeq" id="XP_036726365.1"/>
    </source>
</evidence>
<dbReference type="Gene3D" id="2.60.220.50">
    <property type="match status" value="1"/>
</dbReference>
<keyword evidence="5 10" id="KW-1133">Transmembrane helix</keyword>
<keyword evidence="3 10" id="KW-0812">Transmembrane</keyword>
<dbReference type="Pfam" id="PF00002">
    <property type="entry name" value="7tm_2"/>
    <property type="match status" value="1"/>
</dbReference>
<evidence type="ECO:0000313" key="20">
    <source>
        <dbReference type="RefSeq" id="XP_036726366.1"/>
    </source>
</evidence>
<comment type="similarity">
    <text evidence="2">Belongs to the G-protein coupled receptor 2 family. Adhesion G-protein coupled receptor (ADGR) subfamily.</text>
</comment>
<evidence type="ECO:0000256" key="2">
    <source>
        <dbReference type="ARBA" id="ARBA00007343"/>
    </source>
</evidence>
<feature type="domain" description="G-protein coupled receptors family 2 profile 2" evidence="13">
    <location>
        <begin position="399"/>
        <end position="654"/>
    </location>
</feature>
<dbReference type="RefSeq" id="XP_036726362.1">
    <property type="nucleotide sequence ID" value="XM_036870467.1"/>
</dbReference>
<feature type="chain" id="PRO_5044668461" evidence="11">
    <location>
        <begin position="20"/>
        <end position="703"/>
    </location>
</feature>
<accession>A0A8B8YZN3</accession>
<keyword evidence="7" id="KW-1015">Disulfide bond</keyword>
<dbReference type="RefSeq" id="XP_036726364.1">
    <property type="nucleotide sequence ID" value="XM_036870469.1"/>
</dbReference>
<dbReference type="KEGG" id="bmus:118904406"/>
<feature type="transmembrane region" description="Helical" evidence="10">
    <location>
        <begin position="556"/>
        <end position="580"/>
    </location>
</feature>
<dbReference type="InterPro" id="IPR000203">
    <property type="entry name" value="GPS"/>
</dbReference>
<dbReference type="GO" id="GO:0007189">
    <property type="term" value="P:adenylate cyclase-activating G protein-coupled receptor signaling pathway"/>
    <property type="evidence" value="ECO:0007669"/>
    <property type="project" value="TreeGrafter"/>
</dbReference>
<evidence type="ECO:0000256" key="10">
    <source>
        <dbReference type="SAM" id="Phobius"/>
    </source>
</evidence>
<feature type="compositionally biased region" description="Basic and acidic residues" evidence="9">
    <location>
        <begin position="27"/>
        <end position="46"/>
    </location>
</feature>
<feature type="transmembrane region" description="Helical" evidence="10">
    <location>
        <begin position="511"/>
        <end position="536"/>
    </location>
</feature>
<comment type="subcellular location">
    <subcellularLocation>
        <location evidence="1">Membrane</location>
        <topology evidence="1">Multi-pass membrane protein</topology>
    </subcellularLocation>
</comment>
<sequence length="703" mass="78474">MKSQAITIYCLMLYLATECSHPRSKTHIKDGDKLQGPEGKPKTERMQEKCHGPCTTSSNCSQPCVQHFRGEIGFICNGNKWQKSTETCTSLSVETLFMDLNNTSRFSVAAPFIPLHIVDYQAPEPIESVAQVIQMNCPLDYACIIDVVKSSEATSGNIAFIVKLLKNISTHLSDNVTQEKMKSYFKVANHILDKAVIPNWAFIPDKNAGSDLLQSVNWFARRFRIQNELEHITDELFIQTKGLHINHNTSERSFSFSMNVSNTTEGILGMIEVPRQELWKLPPNASEAIGIAFPTLGAVLKEAHLQNASLPRQVNGLVVSVILPERLKQILFTFEKINKSRNTRAQCVGWHSRKRRWDENVCETTLDTASKVKCWCNYTNVLMSFSILMSPMSVDNKVLDYITCIGLSVSILSLIVCLIIEATVWSRVVVTEISYMRHVCIVNIAVSLLTANVWFILGSNFNKKAQNYNWCVVVTFFSHFFYLSLFFWMLFQALLIVYGLLVVFRRMMKSCMMAIGFAIGYGCPLVIAVTTVAITVPGKGYMRHGACWLNWDNTKALLAFAIPALLIVAVNLVVVLVVAVNTQRPSIGSSRSQDVAIIIRISKNVATLTPLLGLTWGFGIATLIEGTSLIFHIIFALLNAFQGFFILLFGTIIDHKIRDALRMRMSSPKGRSKAAEEESEGLRSSGWHHAGGATSSEDRTGNS</sequence>
<evidence type="ECO:0000259" key="12">
    <source>
        <dbReference type="PROSITE" id="PS50221"/>
    </source>
</evidence>
<dbReference type="PROSITE" id="PS50261">
    <property type="entry name" value="G_PROTEIN_RECEP_F2_4"/>
    <property type="match status" value="1"/>
</dbReference>
<keyword evidence="8" id="KW-0325">Glycoprotein</keyword>
<proteinExistence type="inferred from homology"/>
<evidence type="ECO:0000256" key="8">
    <source>
        <dbReference type="ARBA" id="ARBA00023180"/>
    </source>
</evidence>
<feature type="transmembrane region" description="Helical" evidence="10">
    <location>
        <begin position="601"/>
        <end position="624"/>
    </location>
</feature>
<dbReference type="CDD" id="cd15994">
    <property type="entry name" value="7tmB2_GPR111_115"/>
    <property type="match status" value="1"/>
</dbReference>
<keyword evidence="14" id="KW-1185">Reference proteome</keyword>
<dbReference type="Proteomes" id="UP000694857">
    <property type="component" value="Chromosome 11"/>
</dbReference>
<dbReference type="GO" id="GO:0007166">
    <property type="term" value="P:cell surface receptor signaling pathway"/>
    <property type="evidence" value="ECO:0007669"/>
    <property type="project" value="InterPro"/>
</dbReference>
<feature type="region of interest" description="Disordered" evidence="9">
    <location>
        <begin position="23"/>
        <end position="46"/>
    </location>
</feature>
<dbReference type="PANTHER" id="PTHR45813">
    <property type="entry name" value="IG-LIKE DOMAIN-CONTAINING PROTEIN"/>
    <property type="match status" value="1"/>
</dbReference>
<dbReference type="RefSeq" id="XP_036726365.1">
    <property type="nucleotide sequence ID" value="XM_036870470.1"/>
</dbReference>
<reference evidence="14" key="1">
    <citation type="submission" date="2024-06" db="UniProtKB">
        <authorList>
            <consortium name="RefSeq"/>
        </authorList>
    </citation>
    <scope>NUCLEOTIDE SEQUENCE [LARGE SCALE GENOMIC DNA]</scope>
    <source>
        <tissue evidence="15 16">Epidermis and Blubber</tissue>
    </source>
</reference>
<feature type="signal peptide" evidence="11">
    <location>
        <begin position="1"/>
        <end position="19"/>
    </location>
</feature>
<feature type="transmembrane region" description="Helical" evidence="10">
    <location>
        <begin position="481"/>
        <end position="504"/>
    </location>
</feature>
<feature type="transmembrane region" description="Helical" evidence="10">
    <location>
        <begin position="441"/>
        <end position="461"/>
    </location>
</feature>
<dbReference type="Gene3D" id="1.20.1070.10">
    <property type="entry name" value="Rhodopsin 7-helix transmembrane proteins"/>
    <property type="match status" value="1"/>
</dbReference>
<dbReference type="FunFam" id="2.60.220.50:FF:000015">
    <property type="entry name" value="Adhesion G protein-coupled receptor F4"/>
    <property type="match status" value="1"/>
</dbReference>
<evidence type="ECO:0000313" key="15">
    <source>
        <dbReference type="RefSeq" id="XP_036726361.1"/>
    </source>
</evidence>